<organism evidence="2 3">
    <name type="scientific">Xanthomonas sacchari</name>
    <dbReference type="NCBI Taxonomy" id="56458"/>
    <lineage>
        <taxon>Bacteria</taxon>
        <taxon>Pseudomonadati</taxon>
        <taxon>Pseudomonadota</taxon>
        <taxon>Gammaproteobacteria</taxon>
        <taxon>Lysobacterales</taxon>
        <taxon>Lysobacteraceae</taxon>
        <taxon>Xanthomonas</taxon>
    </lineage>
</organism>
<comment type="caution">
    <text evidence="2">The sequence shown here is derived from an EMBL/GenBank/DDBJ whole genome shotgun (WGS) entry which is preliminary data.</text>
</comment>
<dbReference type="Proteomes" id="UP001320843">
    <property type="component" value="Unassembled WGS sequence"/>
</dbReference>
<dbReference type="InterPro" id="IPR041468">
    <property type="entry name" value="HTH_ParB/Spo0J"/>
</dbReference>
<gene>
    <name evidence="2" type="ORF">NB700_001849</name>
</gene>
<sequence length="387" mass="42587">MRSTNEATHSHHPICGVIPDWVYQPVCRPYAILLPRDNIQGRCGDCSAPTSVETRHTESRLIVPPPRIEFPPVVLLTVSCTTSLTLGDRAHLCRPNIVTWQYCAPYPFVRSWVLLPRDNLMARKIRAAQLTEHRPSRTAYPSGTPRLLAAAGGARFRLLAGPAPIPDDGTCEGWVLSSDDAVVAAEMLGSVVPNELSTSDKMRHAIALSGEVRATALCRLLGETNHPEVWRWTALRHAAPELREAVLAGTLSRGHIRPLLSMPTEKQAEWTKRAIRGRWSVRRLAAMIARETSGESPEPLPPADILHLQEQLGVRLGAPVRLDWPDQASARALIIGYSDMETLKGVFEELARGPESPTDPGRALRYLRIEVADADELEALTGHLFGG</sequence>
<proteinExistence type="predicted"/>
<name>A0ABT3DUZ4_9XANT</name>
<dbReference type="SUPFAM" id="SSF109709">
    <property type="entry name" value="KorB DNA-binding domain-like"/>
    <property type="match status" value="1"/>
</dbReference>
<evidence type="ECO:0000313" key="2">
    <source>
        <dbReference type="EMBL" id="MCW0399293.1"/>
    </source>
</evidence>
<protein>
    <recommendedName>
        <fullName evidence="1">ParB/Spo0J HTH domain-containing protein</fullName>
    </recommendedName>
</protein>
<evidence type="ECO:0000259" key="1">
    <source>
        <dbReference type="Pfam" id="PF17762"/>
    </source>
</evidence>
<reference evidence="2 3" key="1">
    <citation type="submission" date="2022-06" db="EMBL/GenBank/DDBJ databases">
        <title>Dynamics of rice microbiomes reveals core vertical transmitted seed endophytes.</title>
        <authorList>
            <person name="Liao K."/>
            <person name="Zhang X."/>
        </authorList>
    </citation>
    <scope>NUCLEOTIDE SEQUENCE [LARGE SCALE GENOMIC DNA]</scope>
    <source>
        <strain evidence="2 3">YT10-10-1</strain>
    </source>
</reference>
<dbReference type="EMBL" id="JANFWR010000010">
    <property type="protein sequence ID" value="MCW0399293.1"/>
    <property type="molecule type" value="Genomic_DNA"/>
</dbReference>
<accession>A0ABT3DUZ4</accession>
<keyword evidence="3" id="KW-1185">Reference proteome</keyword>
<dbReference type="Gene3D" id="1.10.10.2830">
    <property type="match status" value="1"/>
</dbReference>
<evidence type="ECO:0000313" key="3">
    <source>
        <dbReference type="Proteomes" id="UP001320843"/>
    </source>
</evidence>
<feature type="domain" description="ParB/Spo0J HTH" evidence="1">
    <location>
        <begin position="235"/>
        <end position="290"/>
    </location>
</feature>
<dbReference type="Pfam" id="PF17762">
    <property type="entry name" value="HTH_ParB"/>
    <property type="match status" value="1"/>
</dbReference>